<feature type="region of interest" description="Disordered" evidence="1">
    <location>
        <begin position="25"/>
        <end position="49"/>
    </location>
</feature>
<dbReference type="SUPFAM" id="SSF57756">
    <property type="entry name" value="Retrovirus zinc finger-like domains"/>
    <property type="match status" value="1"/>
</dbReference>
<dbReference type="GO" id="GO:0003676">
    <property type="term" value="F:nucleic acid binding"/>
    <property type="evidence" value="ECO:0007669"/>
    <property type="project" value="InterPro"/>
</dbReference>
<reference evidence="2" key="1">
    <citation type="submission" date="2021-10" db="EMBL/GenBank/DDBJ databases">
        <title>Tropical sea cucumber genome reveals ecological adaptation and Cuvierian tubules defense mechanism.</title>
        <authorList>
            <person name="Chen T."/>
        </authorList>
    </citation>
    <scope>NUCLEOTIDE SEQUENCE</scope>
    <source>
        <strain evidence="2">Nanhai2018</strain>
        <tissue evidence="2">Muscle</tissue>
    </source>
</reference>
<evidence type="ECO:0008006" key="4">
    <source>
        <dbReference type="Google" id="ProtNLM"/>
    </source>
</evidence>
<keyword evidence="3" id="KW-1185">Reference proteome</keyword>
<proteinExistence type="predicted"/>
<protein>
    <recommendedName>
        <fullName evidence="4">CCHC-type domain-containing protein</fullName>
    </recommendedName>
</protein>
<organism evidence="2 3">
    <name type="scientific">Holothuria leucospilota</name>
    <name type="common">Black long sea cucumber</name>
    <name type="synonym">Mertensiothuria leucospilota</name>
    <dbReference type="NCBI Taxonomy" id="206669"/>
    <lineage>
        <taxon>Eukaryota</taxon>
        <taxon>Metazoa</taxon>
        <taxon>Echinodermata</taxon>
        <taxon>Eleutherozoa</taxon>
        <taxon>Echinozoa</taxon>
        <taxon>Holothuroidea</taxon>
        <taxon>Aspidochirotacea</taxon>
        <taxon>Aspidochirotida</taxon>
        <taxon>Holothuriidae</taxon>
        <taxon>Holothuria</taxon>
    </lineage>
</organism>
<comment type="caution">
    <text evidence="2">The sequence shown here is derived from an EMBL/GenBank/DDBJ whole genome shotgun (WGS) entry which is preliminary data.</text>
</comment>
<dbReference type="InterPro" id="IPR036875">
    <property type="entry name" value="Znf_CCHC_sf"/>
</dbReference>
<evidence type="ECO:0000313" key="3">
    <source>
        <dbReference type="Proteomes" id="UP001152320"/>
    </source>
</evidence>
<name>A0A9Q1CG94_HOLLE</name>
<dbReference type="AlphaFoldDB" id="A0A9Q1CG94"/>
<sequence>MGELCRNCKKPNHFAKVCRTKKDKEQYSAGRNASSVQQMDNDDTTDGNEFFVGVMNTPGKPLKNNTRTVNLSLESKPVTVQIETGAQCNVM</sequence>
<gene>
    <name evidence="2" type="ORF">HOLleu_07545</name>
</gene>
<evidence type="ECO:0000256" key="1">
    <source>
        <dbReference type="SAM" id="MobiDB-lite"/>
    </source>
</evidence>
<dbReference type="EMBL" id="JAIZAY010000003">
    <property type="protein sequence ID" value="KAJ8044722.1"/>
    <property type="molecule type" value="Genomic_DNA"/>
</dbReference>
<accession>A0A9Q1CG94</accession>
<feature type="compositionally biased region" description="Polar residues" evidence="1">
    <location>
        <begin position="29"/>
        <end position="39"/>
    </location>
</feature>
<dbReference type="GO" id="GO:0008270">
    <property type="term" value="F:zinc ion binding"/>
    <property type="evidence" value="ECO:0007669"/>
    <property type="project" value="InterPro"/>
</dbReference>
<dbReference type="Proteomes" id="UP001152320">
    <property type="component" value="Chromosome 3"/>
</dbReference>
<evidence type="ECO:0000313" key="2">
    <source>
        <dbReference type="EMBL" id="KAJ8044722.1"/>
    </source>
</evidence>